<proteinExistence type="predicted"/>
<dbReference type="Proteomes" id="UP000677668">
    <property type="component" value="Chromosome 2"/>
</dbReference>
<dbReference type="InterPro" id="IPR026881">
    <property type="entry name" value="WYL_dom"/>
</dbReference>
<reference evidence="3 4" key="1">
    <citation type="submission" date="2021-03" db="EMBL/GenBank/DDBJ databases">
        <title>Genomic and phenotypic characterization of Chloracidobacterium isolates provides evidence for multiple species.</title>
        <authorList>
            <person name="Saini M.K."/>
            <person name="Costas A.M.G."/>
            <person name="Tank M."/>
            <person name="Bryant D.A."/>
        </authorList>
    </citation>
    <scope>NUCLEOTIDE SEQUENCE [LARGE SCALE GENOMIC DNA]</scope>
    <source>
        <strain evidence="3 4">N</strain>
    </source>
</reference>
<dbReference type="Pfam" id="PF13280">
    <property type="entry name" value="WYL"/>
    <property type="match status" value="1"/>
</dbReference>
<feature type="domain" description="WYL" evidence="1">
    <location>
        <begin position="148"/>
        <end position="215"/>
    </location>
</feature>
<name>A0ABX8B3L6_9BACT</name>
<protein>
    <submittedName>
        <fullName evidence="3">WYL domain-containing protein</fullName>
    </submittedName>
</protein>
<evidence type="ECO:0000313" key="3">
    <source>
        <dbReference type="EMBL" id="QUV95590.1"/>
    </source>
</evidence>
<sequence length="328" mass="37761">MNSKQRTHLRQLERLTWIHREIQAGRFPNTRRIAEHFGISRKTAQETIDFMRDRFQLPLKYCAQQRGFHYTEPVHSLPWMTLTEGEIAAILMAERLAQAYGGQAAAGITEALTKVIQTLTETVSVDLNHLMTLQSVEPLPTSPVDQTYLALFAKAIEQRRAVRMTYFTQSSGETKTRTVNPLRLHSAKAEWYVIAFDHLRQKVLDFHLGRVRAAELLDETFEPPTGFDIETYLNRGFGMIRGEDQTYEVVVEFDAYQARWIRQQSKVHKTAHYTDLPDGGLRVTMQVGALEGVRQWVLQYGARVRVIAPEQLRTMLRTEAEALLKLYA</sequence>
<accession>A0ABX8B3L6</accession>
<organism evidence="3 4">
    <name type="scientific">Chloracidobacterium sp. N</name>
    <dbReference type="NCBI Taxonomy" id="2821540"/>
    <lineage>
        <taxon>Bacteria</taxon>
        <taxon>Pseudomonadati</taxon>
        <taxon>Acidobacteriota</taxon>
        <taxon>Terriglobia</taxon>
        <taxon>Terriglobales</taxon>
        <taxon>Acidobacteriaceae</taxon>
        <taxon>Chloracidobacterium</taxon>
        <taxon>Chloracidobacterium aggregatum</taxon>
    </lineage>
</organism>
<dbReference type="Pfam" id="PF25583">
    <property type="entry name" value="WCX"/>
    <property type="match status" value="1"/>
</dbReference>
<evidence type="ECO:0000259" key="1">
    <source>
        <dbReference type="Pfam" id="PF13280"/>
    </source>
</evidence>
<dbReference type="PANTHER" id="PTHR34580:SF9">
    <property type="entry name" value="SLL5097 PROTEIN"/>
    <property type="match status" value="1"/>
</dbReference>
<feature type="domain" description="WCX" evidence="2">
    <location>
        <begin position="246"/>
        <end position="324"/>
    </location>
</feature>
<keyword evidence="4" id="KW-1185">Reference proteome</keyword>
<evidence type="ECO:0000259" key="2">
    <source>
        <dbReference type="Pfam" id="PF25583"/>
    </source>
</evidence>
<dbReference type="EMBL" id="CP072643">
    <property type="protein sequence ID" value="QUV95590.1"/>
    <property type="molecule type" value="Genomic_DNA"/>
</dbReference>
<evidence type="ECO:0000313" key="4">
    <source>
        <dbReference type="Proteomes" id="UP000677668"/>
    </source>
</evidence>
<dbReference type="PANTHER" id="PTHR34580">
    <property type="match status" value="1"/>
</dbReference>
<dbReference type="InterPro" id="IPR051534">
    <property type="entry name" value="CBASS_pafABC_assoc_protein"/>
</dbReference>
<gene>
    <name evidence="3" type="ORF">J8C05_12215</name>
</gene>
<dbReference type="PROSITE" id="PS52050">
    <property type="entry name" value="WYL"/>
    <property type="match status" value="1"/>
</dbReference>
<dbReference type="InterPro" id="IPR057727">
    <property type="entry name" value="WCX_dom"/>
</dbReference>
<dbReference type="RefSeq" id="WP_211423808.1">
    <property type="nucleotide sequence ID" value="NZ_CP072643.1"/>
</dbReference>